<protein>
    <recommendedName>
        <fullName evidence="3">Tubby C-terminal domain-containing protein</fullName>
    </recommendedName>
</protein>
<dbReference type="EMBL" id="JALJOR010000007">
    <property type="protein sequence ID" value="KAK9814623.1"/>
    <property type="molecule type" value="Genomic_DNA"/>
</dbReference>
<feature type="compositionally biased region" description="Basic and acidic residues" evidence="2">
    <location>
        <begin position="1"/>
        <end position="21"/>
    </location>
</feature>
<evidence type="ECO:0000256" key="1">
    <source>
        <dbReference type="ARBA" id="ARBA00007129"/>
    </source>
</evidence>
<dbReference type="Gene3D" id="3.20.90.10">
    <property type="entry name" value="Tubby Protein, Chain A"/>
    <property type="match status" value="1"/>
</dbReference>
<gene>
    <name evidence="4" type="ORF">WJX72_008870</name>
</gene>
<dbReference type="InterPro" id="IPR025659">
    <property type="entry name" value="Tubby-like_C"/>
</dbReference>
<keyword evidence="5" id="KW-1185">Reference proteome</keyword>
<dbReference type="PRINTS" id="PR01573">
    <property type="entry name" value="SUPERTUBBY"/>
</dbReference>
<proteinExistence type="inferred from homology"/>
<evidence type="ECO:0000313" key="5">
    <source>
        <dbReference type="Proteomes" id="UP001489004"/>
    </source>
</evidence>
<comment type="similarity">
    <text evidence="1">Belongs to the TUB family.</text>
</comment>
<dbReference type="PANTHER" id="PTHR16517:SF7">
    <property type="entry name" value="PROTEIN KING TUBBY"/>
    <property type="match status" value="1"/>
</dbReference>
<accession>A0AAW1PXF2</accession>
<dbReference type="SUPFAM" id="SSF54518">
    <property type="entry name" value="Tubby C-terminal domain-like"/>
    <property type="match status" value="1"/>
</dbReference>
<dbReference type="InterPro" id="IPR000007">
    <property type="entry name" value="Tubby_C"/>
</dbReference>
<dbReference type="PANTHER" id="PTHR16517">
    <property type="entry name" value="TUBBY-RELATED"/>
    <property type="match status" value="1"/>
</dbReference>
<organism evidence="4 5">
    <name type="scientific">[Myrmecia] bisecta</name>
    <dbReference type="NCBI Taxonomy" id="41462"/>
    <lineage>
        <taxon>Eukaryota</taxon>
        <taxon>Viridiplantae</taxon>
        <taxon>Chlorophyta</taxon>
        <taxon>core chlorophytes</taxon>
        <taxon>Trebouxiophyceae</taxon>
        <taxon>Trebouxiales</taxon>
        <taxon>Trebouxiaceae</taxon>
        <taxon>Myrmecia</taxon>
    </lineage>
</organism>
<reference evidence="4 5" key="1">
    <citation type="journal article" date="2024" name="Nat. Commun.">
        <title>Phylogenomics reveals the evolutionary origins of lichenization in chlorophyte algae.</title>
        <authorList>
            <person name="Puginier C."/>
            <person name="Libourel C."/>
            <person name="Otte J."/>
            <person name="Skaloud P."/>
            <person name="Haon M."/>
            <person name="Grisel S."/>
            <person name="Petersen M."/>
            <person name="Berrin J.G."/>
            <person name="Delaux P.M."/>
            <person name="Dal Grande F."/>
            <person name="Keller J."/>
        </authorList>
    </citation>
    <scope>NUCLEOTIDE SEQUENCE [LARGE SCALE GENOMIC DNA]</scope>
    <source>
        <strain evidence="4 5">SAG 2043</strain>
    </source>
</reference>
<dbReference type="AlphaFoldDB" id="A0AAW1PXF2"/>
<comment type="caution">
    <text evidence="4">The sequence shown here is derived from an EMBL/GenBank/DDBJ whole genome shotgun (WGS) entry which is preliminary data.</text>
</comment>
<evidence type="ECO:0000259" key="3">
    <source>
        <dbReference type="Pfam" id="PF01167"/>
    </source>
</evidence>
<sequence>MREQRRTDEYTSLARARESSKDPLNAKTQQVARASSKGVIDPYWQKRSAGYIVPGGLPQGLRSFDAAGTPPGMPAHRSASSMTSLQQFRSPTPLSSAGSLTAMLYPQPSLTTPVLSGGSFMSASGRLNSMTSDASFVTMFSGLSFADKRPLSVTESLIDSTRDSATAKRDELSRADKVDQLRSSFSINIMAGNTSESNSPLSSSPLSPPGPYEWHRYGVRRDRRLRCLGGGQDNKFELLSKDGQMLMCARRDQRSPLTYLVHVPDPNHQGVHFLGALQANIKQNRFLLVGCGGSNLPNALDPNVDPVLMVVTFGKSPDGHRQVMVILPGERTRKDLTALAEHGSDLGTLTNVEDMLKKLQRGEAVPGVKVLRSKKPSTSKQRRKQELDFEGRVTRASTKNLQLTIESRLASWPSFGTSQMDRHLEPKQGAANGERQGMLVFQCGRNEDSFICDHAPRMMSMLQAFGIAVCTFTHKLCYSWL</sequence>
<feature type="region of interest" description="Disordered" evidence="2">
    <location>
        <begin position="1"/>
        <end position="37"/>
    </location>
</feature>
<feature type="compositionally biased region" description="Polar residues" evidence="2">
    <location>
        <begin position="78"/>
        <end position="92"/>
    </location>
</feature>
<dbReference type="Proteomes" id="UP001489004">
    <property type="component" value="Unassembled WGS sequence"/>
</dbReference>
<evidence type="ECO:0000256" key="2">
    <source>
        <dbReference type="SAM" id="MobiDB-lite"/>
    </source>
</evidence>
<feature type="region of interest" description="Disordered" evidence="2">
    <location>
        <begin position="66"/>
        <end position="92"/>
    </location>
</feature>
<feature type="domain" description="Tubby C-terminal" evidence="3">
    <location>
        <begin position="231"/>
        <end position="472"/>
    </location>
</feature>
<evidence type="ECO:0000313" key="4">
    <source>
        <dbReference type="EMBL" id="KAK9814623.1"/>
    </source>
</evidence>
<name>A0AAW1PXF2_9CHLO</name>
<dbReference type="Pfam" id="PF01167">
    <property type="entry name" value="Tub"/>
    <property type="match status" value="1"/>
</dbReference>